<keyword evidence="2" id="KW-0378">Hydrolase</keyword>
<feature type="signal peptide" evidence="1">
    <location>
        <begin position="1"/>
        <end position="23"/>
    </location>
</feature>
<keyword evidence="3" id="KW-1185">Reference proteome</keyword>
<dbReference type="Gene3D" id="2.60.40.1120">
    <property type="entry name" value="Carboxypeptidase-like, regulatory domain"/>
    <property type="match status" value="1"/>
</dbReference>
<reference evidence="2 3" key="1">
    <citation type="submission" date="2019-05" db="EMBL/GenBank/DDBJ databases">
        <title>Algicella ahnfeltiae gen. nov., sp. nov., a novel marine bacterium of the family Flavobacteriaceae isolated from a red alga.</title>
        <authorList>
            <person name="Nedashkovskaya O.I."/>
            <person name="Kukhlevskiy A.D."/>
            <person name="Kim S.-G."/>
            <person name="Zhukova N.V."/>
            <person name="Mikhailov V.V."/>
        </authorList>
    </citation>
    <scope>NUCLEOTIDE SEQUENCE [LARGE SCALE GENOMIC DNA]</scope>
    <source>
        <strain evidence="2 3">10Alg115</strain>
    </source>
</reference>
<accession>A0A5B7TWR4</accession>
<dbReference type="SUPFAM" id="SSF49464">
    <property type="entry name" value="Carboxypeptidase regulatory domain-like"/>
    <property type="match status" value="1"/>
</dbReference>
<keyword evidence="1" id="KW-0732">Signal</keyword>
<name>A0A5B7TWR4_9FLAO</name>
<keyword evidence="2" id="KW-0121">Carboxypeptidase</keyword>
<dbReference type="OrthoDB" id="1201225at2"/>
<evidence type="ECO:0000256" key="1">
    <source>
        <dbReference type="SAM" id="SignalP"/>
    </source>
</evidence>
<dbReference type="GO" id="GO:0004180">
    <property type="term" value="F:carboxypeptidase activity"/>
    <property type="evidence" value="ECO:0007669"/>
    <property type="project" value="UniProtKB-KW"/>
</dbReference>
<dbReference type="Proteomes" id="UP000306229">
    <property type="component" value="Chromosome"/>
</dbReference>
<organism evidence="2 3">
    <name type="scientific">Aureibaculum algae</name>
    <dbReference type="NCBI Taxonomy" id="2584122"/>
    <lineage>
        <taxon>Bacteria</taxon>
        <taxon>Pseudomonadati</taxon>
        <taxon>Bacteroidota</taxon>
        <taxon>Flavobacteriia</taxon>
        <taxon>Flavobacteriales</taxon>
        <taxon>Flavobacteriaceae</taxon>
        <taxon>Aureibaculum</taxon>
    </lineage>
</organism>
<feature type="chain" id="PRO_5022968252" evidence="1">
    <location>
        <begin position="24"/>
        <end position="508"/>
    </location>
</feature>
<keyword evidence="2" id="KW-0645">Protease</keyword>
<gene>
    <name evidence="2" type="ORF">FF125_15355</name>
</gene>
<dbReference type="KEGG" id="fbe:FF125_15355"/>
<protein>
    <submittedName>
        <fullName evidence="2">Carboxypeptidase-like regulatory domain-containing protein</fullName>
    </submittedName>
</protein>
<dbReference type="RefSeq" id="WP_138950588.1">
    <property type="nucleotide sequence ID" value="NZ_CP040749.1"/>
</dbReference>
<evidence type="ECO:0000313" key="3">
    <source>
        <dbReference type="Proteomes" id="UP000306229"/>
    </source>
</evidence>
<dbReference type="Pfam" id="PF13715">
    <property type="entry name" value="CarbopepD_reg_2"/>
    <property type="match status" value="1"/>
</dbReference>
<dbReference type="EMBL" id="CP040749">
    <property type="protein sequence ID" value="QCX39751.1"/>
    <property type="molecule type" value="Genomic_DNA"/>
</dbReference>
<dbReference type="AlphaFoldDB" id="A0A5B7TWR4"/>
<evidence type="ECO:0000313" key="2">
    <source>
        <dbReference type="EMBL" id="QCX39751.1"/>
    </source>
</evidence>
<sequence length="508" mass="59838">MNTNIQKSLFSFLFCFISFSFFGQSSDFINGKVFDAKTKEPLPFATVLLANNNLGLAANEEGDFRISIRPNFLSDTISISFIGYNRQLIAFSKFKINDVNNIYLQPAIFTLGEVKLTPLKDKIRSKKVIKEVIKNISKNYPTDPFTYVSYYRDYQKHKNEYINLNEGIVHTFDNGFDANSNLNKYRLLDYKVNTDFLREDLPILYDTLNPVNYSDSKKFITDAFIPDQGGNELFILRVHDAIRNYNTNSFSYIYKLTRDLLKNHKFSKAKPVYNNNLMLYKIEFTNNKLKTVPWINILGELYVEPNNFAIHKIIYKCMNKEDDKEIYNITMEYGREQSIDSLMYLKYISFNNTFNIVDKTDNTYFRIINKYLYPTYLKLRMNNEVDEESVNNKDFYTFYSVTGKKLEVEDIIVKDKTIIVNFKNKNYKIARVTAKISNFKDINGNLLGRKKILKYKQYRELFVLDNKDSLKFKDSCYLIDKPLIDNCISKYNGENKYWMNTPEGIKKE</sequence>
<proteinExistence type="predicted"/>
<dbReference type="InterPro" id="IPR008969">
    <property type="entry name" value="CarboxyPept-like_regulatory"/>
</dbReference>